<dbReference type="AlphaFoldDB" id="A0A9X4AH80"/>
<gene>
    <name evidence="1" type="primary">thiS</name>
    <name evidence="1" type="ORF">NC799_14300</name>
</gene>
<dbReference type="InterPro" id="IPR012675">
    <property type="entry name" value="Beta-grasp_dom_sf"/>
</dbReference>
<dbReference type="Gene3D" id="3.10.20.30">
    <property type="match status" value="1"/>
</dbReference>
<dbReference type="EMBL" id="JAMQKC010000018">
    <property type="protein sequence ID" value="MDC3418060.1"/>
    <property type="molecule type" value="Genomic_DNA"/>
</dbReference>
<dbReference type="InterPro" id="IPR016155">
    <property type="entry name" value="Mopterin_synth/thiamin_S_b"/>
</dbReference>
<dbReference type="PANTHER" id="PTHR34472">
    <property type="entry name" value="SULFUR CARRIER PROTEIN THIS"/>
    <property type="match status" value="1"/>
</dbReference>
<keyword evidence="2" id="KW-1185">Reference proteome</keyword>
<evidence type="ECO:0000313" key="1">
    <source>
        <dbReference type="EMBL" id="MDC3418060.1"/>
    </source>
</evidence>
<dbReference type="NCBIfam" id="TIGR01683">
    <property type="entry name" value="thiS"/>
    <property type="match status" value="1"/>
</dbReference>
<dbReference type="PANTHER" id="PTHR34472:SF1">
    <property type="entry name" value="SULFUR CARRIER PROTEIN THIS"/>
    <property type="match status" value="1"/>
</dbReference>
<protein>
    <submittedName>
        <fullName evidence="1">Sulfur carrier protein ThiS</fullName>
    </submittedName>
</protein>
<dbReference type="SUPFAM" id="SSF54285">
    <property type="entry name" value="MoaD/ThiS"/>
    <property type="match status" value="1"/>
</dbReference>
<name>A0A9X4AH80_9BACI</name>
<evidence type="ECO:0000313" key="2">
    <source>
        <dbReference type="Proteomes" id="UP001145069"/>
    </source>
</evidence>
<comment type="caution">
    <text evidence="1">The sequence shown here is derived from an EMBL/GenBank/DDBJ whole genome shotgun (WGS) entry which is preliminary data.</text>
</comment>
<sequence>MNVIVNGEHVEIPKNVATVSNLLQHFELDQKVVIVEWNATILEKADHQETRVSDGDRIEIVHFVGGG</sequence>
<dbReference type="CDD" id="cd00565">
    <property type="entry name" value="Ubl_ThiS"/>
    <property type="match status" value="1"/>
</dbReference>
<dbReference type="RefSeq" id="WP_272447121.1">
    <property type="nucleotide sequence ID" value="NZ_JAMQKC010000018.1"/>
</dbReference>
<organism evidence="1 2">
    <name type="scientific">Aquibacillus salsiterrae</name>
    <dbReference type="NCBI Taxonomy" id="2950439"/>
    <lineage>
        <taxon>Bacteria</taxon>
        <taxon>Bacillati</taxon>
        <taxon>Bacillota</taxon>
        <taxon>Bacilli</taxon>
        <taxon>Bacillales</taxon>
        <taxon>Bacillaceae</taxon>
        <taxon>Aquibacillus</taxon>
    </lineage>
</organism>
<reference evidence="1" key="1">
    <citation type="submission" date="2022-06" db="EMBL/GenBank/DDBJ databases">
        <title>Aquibacillus sp. a new bacterium isolated from soil saline samples.</title>
        <authorList>
            <person name="Galisteo C."/>
            <person name="De La Haba R."/>
            <person name="Sanchez-Porro C."/>
            <person name="Ventosa A."/>
        </authorList>
    </citation>
    <scope>NUCLEOTIDE SEQUENCE</scope>
    <source>
        <strain evidence="1">3ASR75-54</strain>
    </source>
</reference>
<dbReference type="InterPro" id="IPR003749">
    <property type="entry name" value="ThiS/MoaD-like"/>
</dbReference>
<dbReference type="InterPro" id="IPR010035">
    <property type="entry name" value="Thi_S"/>
</dbReference>
<accession>A0A9X4AH80</accession>
<proteinExistence type="predicted"/>
<dbReference type="Proteomes" id="UP001145069">
    <property type="component" value="Unassembled WGS sequence"/>
</dbReference>
<dbReference type="Pfam" id="PF02597">
    <property type="entry name" value="ThiS"/>
    <property type="match status" value="1"/>
</dbReference>